<feature type="signal peptide" evidence="15">
    <location>
        <begin position="1"/>
        <end position="20"/>
    </location>
</feature>
<feature type="domain" description="TonB-dependent receptor plug" evidence="17">
    <location>
        <begin position="41"/>
        <end position="147"/>
    </location>
</feature>
<keyword evidence="2 12" id="KW-0813">Transport</keyword>
<comment type="subcellular location">
    <subcellularLocation>
        <location evidence="1 12">Cell outer membrane</location>
        <topology evidence="1 12">Multi-pass membrane protein</topology>
    </subcellularLocation>
</comment>
<dbReference type="GO" id="GO:0009279">
    <property type="term" value="C:cell outer membrane"/>
    <property type="evidence" value="ECO:0007669"/>
    <property type="project" value="UniProtKB-SubCell"/>
</dbReference>
<evidence type="ECO:0000313" key="19">
    <source>
        <dbReference type="Proteomes" id="UP000464524"/>
    </source>
</evidence>
<evidence type="ECO:0000256" key="5">
    <source>
        <dbReference type="ARBA" id="ARBA00022692"/>
    </source>
</evidence>
<sequence>MKFCSTLLALSIASSFASHAEESKDIERITVSSDFRQQELMFIPASATILSDSQIEARQAQHLEEILNVGANINFASGASRGRFIQIRGIGERSQFSEPSNPSVGFLVDDFDFSGIAGVGTLFDVEQVEILRGPQATEFGASAMAGVIKVKTVDAGPEQGGKLSFSLAEQNTWSLGGAYGNAITDNLFYRVAVQQFKSDGFVENTFLNRDDTDNLDEFTSRVKLKYLPTDWLTFDLNYQYFDIDNGYDAFSLENTRESRADEPGFDRQETHALGLKTEINTELTDVFIILSQSESDMGYSYDEDWTYVGFHPDEYSSVDSYFRERDTDNIDIRLLSNDKSTLFNGSTQWLFGLYSKSMDESLLRQYTYADGDFTSQYQQDNVAVYSQVDTQLTDSLSLRLGLRADRFEIDYRDISGFSQSNDKTLVGGKAVLDYSIDSASVYASVSRGYKAAGFNPDERVSEQRRIYQPEYNWNYEVGVKGNFINYDAFIRMAVFYMDREDTQVNDYDVQTRVDGSATFIDIIGNADTGTNWGYELETGWQANDSIYLHANFGWLDATFEDYTLADGSVVDKQDQAQAPNYTFNIGANVQLSEQISWSIDADGKDEYRFSDGHDEKSPSYVLVNTAVRFDVQDWSCSVWVKNVFDRTYYVRGFGGFNNDPREGYATPEPYYQLGDGRQIGISAQYSF</sequence>
<evidence type="ECO:0000256" key="14">
    <source>
        <dbReference type="RuleBase" id="RU003357"/>
    </source>
</evidence>
<dbReference type="OrthoDB" id="127311at2"/>
<evidence type="ECO:0000256" key="15">
    <source>
        <dbReference type="SAM" id="SignalP"/>
    </source>
</evidence>
<dbReference type="PANTHER" id="PTHR32552">
    <property type="entry name" value="FERRICHROME IRON RECEPTOR-RELATED"/>
    <property type="match status" value="1"/>
</dbReference>
<name>A0A857JGI0_9ALTE</name>
<evidence type="ECO:0000256" key="7">
    <source>
        <dbReference type="ARBA" id="ARBA00023004"/>
    </source>
</evidence>
<keyword evidence="4" id="KW-0410">Iron transport</keyword>
<keyword evidence="18" id="KW-0675">Receptor</keyword>
<evidence type="ECO:0000256" key="4">
    <source>
        <dbReference type="ARBA" id="ARBA00022496"/>
    </source>
</evidence>
<dbReference type="AlphaFoldDB" id="A0A857JGI0"/>
<keyword evidence="10 12" id="KW-0472">Membrane</keyword>
<dbReference type="Gene3D" id="2.40.170.20">
    <property type="entry name" value="TonB-dependent receptor, beta-barrel domain"/>
    <property type="match status" value="1"/>
</dbReference>
<dbReference type="InterPro" id="IPR000531">
    <property type="entry name" value="Beta-barrel_TonB"/>
</dbReference>
<dbReference type="Proteomes" id="UP000464524">
    <property type="component" value="Chromosome"/>
</dbReference>
<dbReference type="InterPro" id="IPR036942">
    <property type="entry name" value="Beta-barrel_TonB_sf"/>
</dbReference>
<evidence type="ECO:0000256" key="1">
    <source>
        <dbReference type="ARBA" id="ARBA00004571"/>
    </source>
</evidence>
<reference evidence="18 19" key="1">
    <citation type="submission" date="2019-12" db="EMBL/GenBank/DDBJ databases">
        <title>Genome sequencing and assembly of endphytes of Porphyra tenera.</title>
        <authorList>
            <person name="Park J.M."/>
            <person name="Shin R."/>
            <person name="Jo S.H."/>
        </authorList>
    </citation>
    <scope>NUCLEOTIDE SEQUENCE [LARGE SCALE GENOMIC DNA]</scope>
    <source>
        <strain evidence="18 19">GPM4</strain>
    </source>
</reference>
<evidence type="ECO:0000256" key="8">
    <source>
        <dbReference type="ARBA" id="ARBA00023065"/>
    </source>
</evidence>
<keyword evidence="6 15" id="KW-0732">Signal</keyword>
<dbReference type="RefSeq" id="WP_160178906.1">
    <property type="nucleotide sequence ID" value="NZ_CP047656.1"/>
</dbReference>
<evidence type="ECO:0000256" key="3">
    <source>
        <dbReference type="ARBA" id="ARBA00022452"/>
    </source>
</evidence>
<dbReference type="PANTHER" id="PTHR32552:SF81">
    <property type="entry name" value="TONB-DEPENDENT OUTER MEMBRANE RECEPTOR"/>
    <property type="match status" value="1"/>
</dbReference>
<feature type="short sequence motif" description="TonB C-terminal box" evidence="13">
    <location>
        <begin position="670"/>
        <end position="687"/>
    </location>
</feature>
<evidence type="ECO:0000256" key="13">
    <source>
        <dbReference type="PROSITE-ProRule" id="PRU10144"/>
    </source>
</evidence>
<dbReference type="PROSITE" id="PS52016">
    <property type="entry name" value="TONB_DEPENDENT_REC_3"/>
    <property type="match status" value="1"/>
</dbReference>
<gene>
    <name evidence="18" type="ORF">FX988_01352</name>
</gene>
<organism evidence="18 19">
    <name type="scientific">Paraglaciecola mesophila</name>
    <dbReference type="NCBI Taxonomy" id="197222"/>
    <lineage>
        <taxon>Bacteria</taxon>
        <taxon>Pseudomonadati</taxon>
        <taxon>Pseudomonadota</taxon>
        <taxon>Gammaproteobacteria</taxon>
        <taxon>Alteromonadales</taxon>
        <taxon>Alteromonadaceae</taxon>
        <taxon>Paraglaciecola</taxon>
    </lineage>
</organism>
<feature type="domain" description="TonB-dependent receptor-like beta-barrel" evidence="16">
    <location>
        <begin position="236"/>
        <end position="643"/>
    </location>
</feature>
<evidence type="ECO:0000259" key="17">
    <source>
        <dbReference type="Pfam" id="PF07715"/>
    </source>
</evidence>
<dbReference type="InterPro" id="IPR010917">
    <property type="entry name" value="TonB_rcpt_CS"/>
</dbReference>
<evidence type="ECO:0000256" key="6">
    <source>
        <dbReference type="ARBA" id="ARBA00022729"/>
    </source>
</evidence>
<dbReference type="KEGG" id="pmes:FX988_01352"/>
<evidence type="ECO:0000256" key="12">
    <source>
        <dbReference type="PROSITE-ProRule" id="PRU01360"/>
    </source>
</evidence>
<evidence type="ECO:0000313" key="18">
    <source>
        <dbReference type="EMBL" id="QHJ11129.1"/>
    </source>
</evidence>
<dbReference type="GO" id="GO:0006826">
    <property type="term" value="P:iron ion transport"/>
    <property type="evidence" value="ECO:0007669"/>
    <property type="project" value="UniProtKB-KW"/>
</dbReference>
<protein>
    <submittedName>
        <fullName evidence="18">Pesticin receptor</fullName>
    </submittedName>
</protein>
<comment type="similarity">
    <text evidence="12 14">Belongs to the TonB-dependent receptor family.</text>
</comment>
<feature type="chain" id="PRO_5032874757" evidence="15">
    <location>
        <begin position="21"/>
        <end position="687"/>
    </location>
</feature>
<keyword evidence="11 12" id="KW-0998">Cell outer membrane</keyword>
<accession>A0A857JGI0</accession>
<keyword evidence="9 14" id="KW-0798">TonB box</keyword>
<dbReference type="Pfam" id="PF07715">
    <property type="entry name" value="Plug"/>
    <property type="match status" value="1"/>
</dbReference>
<keyword evidence="8" id="KW-0406">Ion transport</keyword>
<dbReference type="SUPFAM" id="SSF56935">
    <property type="entry name" value="Porins"/>
    <property type="match status" value="1"/>
</dbReference>
<evidence type="ECO:0000256" key="2">
    <source>
        <dbReference type="ARBA" id="ARBA00022448"/>
    </source>
</evidence>
<dbReference type="InterPro" id="IPR039426">
    <property type="entry name" value="TonB-dep_rcpt-like"/>
</dbReference>
<keyword evidence="5 12" id="KW-0812">Transmembrane</keyword>
<keyword evidence="7" id="KW-0408">Iron</keyword>
<dbReference type="PROSITE" id="PS01156">
    <property type="entry name" value="TONB_DEPENDENT_REC_2"/>
    <property type="match status" value="1"/>
</dbReference>
<keyword evidence="3 12" id="KW-1134">Transmembrane beta strand</keyword>
<dbReference type="InterPro" id="IPR012910">
    <property type="entry name" value="Plug_dom"/>
</dbReference>
<proteinExistence type="inferred from homology"/>
<evidence type="ECO:0000256" key="11">
    <source>
        <dbReference type="ARBA" id="ARBA00023237"/>
    </source>
</evidence>
<dbReference type="EMBL" id="CP047656">
    <property type="protein sequence ID" value="QHJ11129.1"/>
    <property type="molecule type" value="Genomic_DNA"/>
</dbReference>
<evidence type="ECO:0000256" key="10">
    <source>
        <dbReference type="ARBA" id="ARBA00023136"/>
    </source>
</evidence>
<dbReference type="Pfam" id="PF00593">
    <property type="entry name" value="TonB_dep_Rec_b-barrel"/>
    <property type="match status" value="1"/>
</dbReference>
<evidence type="ECO:0000256" key="9">
    <source>
        <dbReference type="ARBA" id="ARBA00023077"/>
    </source>
</evidence>
<keyword evidence="19" id="KW-1185">Reference proteome</keyword>
<evidence type="ECO:0000259" key="16">
    <source>
        <dbReference type="Pfam" id="PF00593"/>
    </source>
</evidence>